<evidence type="ECO:0000256" key="1">
    <source>
        <dbReference type="ARBA" id="ARBA00022737"/>
    </source>
</evidence>
<dbReference type="InterPro" id="IPR027417">
    <property type="entry name" value="P-loop_NTPase"/>
</dbReference>
<feature type="domain" description="DUF7791" evidence="3">
    <location>
        <begin position="605"/>
        <end position="737"/>
    </location>
</feature>
<dbReference type="Gene3D" id="3.40.50.300">
    <property type="entry name" value="P-loop containing nucleotide triphosphate hydrolases"/>
    <property type="match status" value="1"/>
</dbReference>
<dbReference type="Pfam" id="PF24883">
    <property type="entry name" value="NPHP3_N"/>
    <property type="match status" value="1"/>
</dbReference>
<dbReference type="Proteomes" id="UP000019487">
    <property type="component" value="Unassembled WGS sequence"/>
</dbReference>
<dbReference type="PANTHER" id="PTHR10039:SF5">
    <property type="entry name" value="NACHT DOMAIN-CONTAINING PROTEIN"/>
    <property type="match status" value="1"/>
</dbReference>
<dbReference type="EMBL" id="AYSA01000380">
    <property type="protein sequence ID" value="ESZ92527.1"/>
    <property type="molecule type" value="Genomic_DNA"/>
</dbReference>
<evidence type="ECO:0000259" key="3">
    <source>
        <dbReference type="Pfam" id="PF25053"/>
    </source>
</evidence>
<name>W9C6Y4_SCLBF</name>
<keyword evidence="1" id="KW-0677">Repeat</keyword>
<dbReference type="Pfam" id="PF25053">
    <property type="entry name" value="DUF7791"/>
    <property type="match status" value="1"/>
</dbReference>
<proteinExistence type="predicted"/>
<dbReference type="AlphaFoldDB" id="W9C6Y4"/>
<dbReference type="OrthoDB" id="443402at2759"/>
<dbReference type="InterPro" id="IPR036770">
    <property type="entry name" value="Ankyrin_rpt-contain_sf"/>
</dbReference>
<feature type="domain" description="Nephrocystin 3-like N-terminal" evidence="2">
    <location>
        <begin position="300"/>
        <end position="495"/>
    </location>
</feature>
<dbReference type="InterPro" id="IPR056693">
    <property type="entry name" value="DUF7791"/>
</dbReference>
<dbReference type="PANTHER" id="PTHR10039">
    <property type="entry name" value="AMELOGENIN"/>
    <property type="match status" value="1"/>
</dbReference>
<comment type="caution">
    <text evidence="4">The sequence shown here is derived from an EMBL/GenBank/DDBJ whole genome shotgun (WGS) entry which is preliminary data.</text>
</comment>
<dbReference type="SUPFAM" id="SSF52540">
    <property type="entry name" value="P-loop containing nucleoside triphosphate hydrolases"/>
    <property type="match status" value="1"/>
</dbReference>
<dbReference type="STRING" id="1432307.W9C6Y4"/>
<protein>
    <recommendedName>
        <fullName evidence="6">NACHT domain-containing protein</fullName>
    </recommendedName>
</protein>
<gene>
    <name evidence="4" type="ORF">SBOR_7099</name>
</gene>
<evidence type="ECO:0008006" key="6">
    <source>
        <dbReference type="Google" id="ProtNLM"/>
    </source>
</evidence>
<evidence type="ECO:0000259" key="2">
    <source>
        <dbReference type="Pfam" id="PF24883"/>
    </source>
</evidence>
<evidence type="ECO:0000313" key="5">
    <source>
        <dbReference type="Proteomes" id="UP000019487"/>
    </source>
</evidence>
<accession>W9C6Y4</accession>
<dbReference type="Gene3D" id="1.25.40.20">
    <property type="entry name" value="Ankyrin repeat-containing domain"/>
    <property type="match status" value="1"/>
</dbReference>
<organism evidence="4 5">
    <name type="scientific">Sclerotinia borealis (strain F-4128)</name>
    <dbReference type="NCBI Taxonomy" id="1432307"/>
    <lineage>
        <taxon>Eukaryota</taxon>
        <taxon>Fungi</taxon>
        <taxon>Dikarya</taxon>
        <taxon>Ascomycota</taxon>
        <taxon>Pezizomycotina</taxon>
        <taxon>Leotiomycetes</taxon>
        <taxon>Helotiales</taxon>
        <taxon>Sclerotiniaceae</taxon>
        <taxon>Sclerotinia</taxon>
    </lineage>
</organism>
<dbReference type="InterPro" id="IPR056884">
    <property type="entry name" value="NPHP3-like_N"/>
</dbReference>
<reference evidence="4 5" key="1">
    <citation type="journal article" date="2014" name="Genome Announc.">
        <title>Draft genome sequence of Sclerotinia borealis, a psychrophilic plant pathogenic fungus.</title>
        <authorList>
            <person name="Mardanov A.V."/>
            <person name="Beletsky A.V."/>
            <person name="Kadnikov V.V."/>
            <person name="Ignatov A.N."/>
            <person name="Ravin N.V."/>
        </authorList>
    </citation>
    <scope>NUCLEOTIDE SEQUENCE [LARGE SCALE GENOMIC DNA]</scope>
    <source>
        <strain evidence="5">F-4157</strain>
    </source>
</reference>
<keyword evidence="5" id="KW-1185">Reference proteome</keyword>
<dbReference type="HOGENOM" id="CLU_002341_6_1_1"/>
<sequence length="1009" mass="115166">MMNPLDALSLAGTIIQFVDFSLKVLAGTNELYKSGAEALTVHRQLSLVAEDLSKLSKRLSNSYSDFSEKRLLSTPADDSFMCICKAAAEVSTELNTKLNNLKVTAIGRRRKWQTLKQALKSVWSEKELKALMDRLALLKDSIQMHIAVDLRYVIEKSFRHQTITFLSEQLDIVATSQASRFDNLDSRTQNIVTALLEHHGEVSRSIQDQTTAITQLLGRMELSAEKHIFPPSIVREADKIEDTQNRVSITTGGQKFQEVIHNFEWQEKAIRLQVAQDLIQTLESSTLKEREKTIEDVYRGTFEWLLDDTHGSTTWSSFVNWLRHDSGLYWINGKAGSGKSTLMRFICSHNITNELLKQWSAPLPLVTAKFYFWNSGTLEQRSQSGLLRAILAQILGNLPYLLPVCFPRRWAKIYTDVVKPFSEKHHNTHSMEVEPWSLSELEVAMRTLLSQDVQNFKFCLFVDGLDEYEGQSSVIAEYFSGLARVPWLKICLSSRPLLAFDDAFQSWPTLRLQDLTQPDINHYVKSTLEENPNYKRLCVEQPIQGPTLIETITSRADGVFLWVKLVVRDVIRGLANRDNLQDLQERVGIVPLDLENLFSSMLDNVDPFYSKKAALVFLIVRAANLYGESAKLLYTLSLSFALDYGATRADEIKFDLQDLEARNTKMRDLLKVQCAGLLETGQRDSPGFGCLGFRVLYLHRSVREYLERPDVGQRFLKQVSGTDFEPYTALVYSYVKVLEISEVRKRRSLFVRTFMATVLHYAHKADIALSDAYIESLDTLATLTHKTRFKRDHFWKPTKFSSFLHIAVAWDLYLYVKLKLNQLSLKEKGSAIHVLLSYALAASDGKDFEEWKIQKGPTYVRNRVPPSPRMVGLLLAHGAQPNKKLERLLINGKNTALETAFKTAIRNIFAIFPLETAGKDPDNQYSDKEKSLVSNYLEIVKVLLENGADANTCINYQGRTIMSRKLLTEQMRKHWRSKELIVDEMFAKKGGRLELSRVKKLTITMTAFI</sequence>
<evidence type="ECO:0000313" key="4">
    <source>
        <dbReference type="EMBL" id="ESZ92527.1"/>
    </source>
</evidence>